<gene>
    <name evidence="1" type="ORF">OHC33_007433</name>
</gene>
<sequence>MREELTQRLYDEFPDLYWQHTLPDSESLMCYGFECGDGWYDVLHEMSTKIKAAVDSTEDVEPRDVAVTQVKEKLGSLRVYMNGNKVNVDGVRQAIEDASRRAARTCERCGGEGSLKKNHGWLTTLCDECEETWKADWDRRLQVRQQRLKMLLKDLGVDTSERVSL</sequence>
<keyword evidence="2" id="KW-1185">Reference proteome</keyword>
<dbReference type="AlphaFoldDB" id="A0AAN8I2J5"/>
<evidence type="ECO:0000313" key="2">
    <source>
        <dbReference type="Proteomes" id="UP001316803"/>
    </source>
</evidence>
<evidence type="ECO:0000313" key="1">
    <source>
        <dbReference type="EMBL" id="KAK5951377.1"/>
    </source>
</evidence>
<organism evidence="1 2">
    <name type="scientific">Knufia fluminis</name>
    <dbReference type="NCBI Taxonomy" id="191047"/>
    <lineage>
        <taxon>Eukaryota</taxon>
        <taxon>Fungi</taxon>
        <taxon>Dikarya</taxon>
        <taxon>Ascomycota</taxon>
        <taxon>Pezizomycotina</taxon>
        <taxon>Eurotiomycetes</taxon>
        <taxon>Chaetothyriomycetidae</taxon>
        <taxon>Chaetothyriales</taxon>
        <taxon>Trichomeriaceae</taxon>
        <taxon>Knufia</taxon>
    </lineage>
</organism>
<reference evidence="1 2" key="1">
    <citation type="submission" date="2022-12" db="EMBL/GenBank/DDBJ databases">
        <title>Genomic features and morphological characterization of a novel Knufia sp. strain isolated from spacecraft assembly facility.</title>
        <authorList>
            <person name="Teixeira M."/>
            <person name="Chander A.M."/>
            <person name="Stajich J.E."/>
            <person name="Venkateswaran K."/>
        </authorList>
    </citation>
    <scope>NUCLEOTIDE SEQUENCE [LARGE SCALE GENOMIC DNA]</scope>
    <source>
        <strain evidence="1 2">FJI-L2-BK-P2</strain>
    </source>
</reference>
<proteinExistence type="predicted"/>
<accession>A0AAN8I2J5</accession>
<name>A0AAN8I2J5_9EURO</name>
<dbReference type="EMBL" id="JAKLMC020000020">
    <property type="protein sequence ID" value="KAK5951377.1"/>
    <property type="molecule type" value="Genomic_DNA"/>
</dbReference>
<comment type="caution">
    <text evidence="1">The sequence shown here is derived from an EMBL/GenBank/DDBJ whole genome shotgun (WGS) entry which is preliminary data.</text>
</comment>
<dbReference type="Proteomes" id="UP001316803">
    <property type="component" value="Unassembled WGS sequence"/>
</dbReference>
<protein>
    <submittedName>
        <fullName evidence="1">Uncharacterized protein</fullName>
    </submittedName>
</protein>